<keyword evidence="13" id="KW-1185">Reference proteome</keyword>
<dbReference type="InterPro" id="IPR011060">
    <property type="entry name" value="RibuloseP-bd_barrel"/>
</dbReference>
<evidence type="ECO:0000256" key="8">
    <source>
        <dbReference type="ARBA" id="ARBA00025475"/>
    </source>
</evidence>
<comment type="subunit">
    <text evidence="3">Heterodimer of HisH and HisF.</text>
</comment>
<proteinExistence type="inferred from homology"/>
<dbReference type="AlphaFoldDB" id="A0A0E2BIX4"/>
<dbReference type="RefSeq" id="WP_004465133.1">
    <property type="nucleotide sequence ID" value="NZ_AHON02000027.1"/>
</dbReference>
<dbReference type="InterPro" id="IPR013785">
    <property type="entry name" value="Aldolase_TIM"/>
</dbReference>
<reference evidence="12" key="1">
    <citation type="submission" date="2012-10" db="EMBL/GenBank/DDBJ databases">
        <authorList>
            <person name="Harkins D.M."/>
            <person name="Durkin A.S."/>
            <person name="Brinkac L.M."/>
            <person name="Haft D.H."/>
            <person name="Selengut J.D."/>
            <person name="Sanka R."/>
            <person name="DePew J."/>
            <person name="Purushe J."/>
            <person name="Matthias M.A."/>
            <person name="Vinetz J.M."/>
            <person name="Sutton G.G."/>
            <person name="Nierman W.C."/>
            <person name="Fouts D.E."/>
        </authorList>
    </citation>
    <scope>NUCLEOTIDE SEQUENCE [LARGE SCALE GENOMIC DNA]</scope>
    <source>
        <strain evidence="12">MOR084</strain>
    </source>
</reference>
<dbReference type="InterPro" id="IPR050064">
    <property type="entry name" value="IGPS_HisA/HisF"/>
</dbReference>
<gene>
    <name evidence="12" type="ORF">LEP1GSC179_1543</name>
</gene>
<evidence type="ECO:0000256" key="6">
    <source>
        <dbReference type="ARBA" id="ARBA00023102"/>
    </source>
</evidence>
<dbReference type="Pfam" id="PF00977">
    <property type="entry name" value="His_biosynth"/>
    <property type="match status" value="1"/>
</dbReference>
<evidence type="ECO:0000256" key="1">
    <source>
        <dbReference type="ARBA" id="ARBA00005091"/>
    </source>
</evidence>
<evidence type="ECO:0000256" key="7">
    <source>
        <dbReference type="ARBA" id="ARBA00023239"/>
    </source>
</evidence>
<comment type="caution">
    <text evidence="12">The sequence shown here is derived from an EMBL/GenBank/DDBJ whole genome shotgun (WGS) entry which is preliminary data.</text>
</comment>
<evidence type="ECO:0000256" key="2">
    <source>
        <dbReference type="ARBA" id="ARBA00009667"/>
    </source>
</evidence>
<evidence type="ECO:0000313" key="13">
    <source>
        <dbReference type="Proteomes" id="UP000006329"/>
    </source>
</evidence>
<evidence type="ECO:0000256" key="10">
    <source>
        <dbReference type="ARBA" id="ARBA00047838"/>
    </source>
</evidence>
<accession>A0A0E2BIX4</accession>
<dbReference type="CDD" id="cd04731">
    <property type="entry name" value="HisF"/>
    <property type="match status" value="1"/>
</dbReference>
<dbReference type="PANTHER" id="PTHR21235">
    <property type="entry name" value="IMIDAZOLE GLYCEROL PHOSPHATE SYNTHASE SUBUNIT HISF/H IGP SYNTHASE SUBUNIT HISF/H"/>
    <property type="match status" value="1"/>
</dbReference>
<dbReference type="Gene3D" id="3.20.20.70">
    <property type="entry name" value="Aldolase class I"/>
    <property type="match status" value="1"/>
</dbReference>
<keyword evidence="5 11" id="KW-0028">Amino-acid biosynthesis</keyword>
<dbReference type="UniPathway" id="UPA00031">
    <property type="reaction ID" value="UER00010"/>
</dbReference>
<dbReference type="GO" id="GO:0000105">
    <property type="term" value="P:L-histidine biosynthetic process"/>
    <property type="evidence" value="ECO:0007669"/>
    <property type="project" value="UniProtKB-UniPathway"/>
</dbReference>
<dbReference type="InterPro" id="IPR004651">
    <property type="entry name" value="HisF"/>
</dbReference>
<dbReference type="Proteomes" id="UP000006329">
    <property type="component" value="Unassembled WGS sequence"/>
</dbReference>
<evidence type="ECO:0000256" key="3">
    <source>
        <dbReference type="ARBA" id="ARBA00011152"/>
    </source>
</evidence>
<evidence type="ECO:0000256" key="5">
    <source>
        <dbReference type="ARBA" id="ARBA00022605"/>
    </source>
</evidence>
<dbReference type="GO" id="GO:0000107">
    <property type="term" value="F:imidazoleglycerol-phosphate synthase activity"/>
    <property type="evidence" value="ECO:0007669"/>
    <property type="project" value="InterPro"/>
</dbReference>
<evidence type="ECO:0000256" key="11">
    <source>
        <dbReference type="RuleBase" id="RU003657"/>
    </source>
</evidence>
<protein>
    <recommendedName>
        <fullName evidence="4">imidazole glycerol-phosphate synthase</fullName>
        <ecNumber evidence="4">4.3.2.10</ecNumber>
    </recommendedName>
    <alternativeName>
        <fullName evidence="9">IGP synthase cyclase subunit</fullName>
    </alternativeName>
</protein>
<comment type="similarity">
    <text evidence="2 11">Belongs to the HisA/HisF family.</text>
</comment>
<comment type="catalytic activity">
    <reaction evidence="10">
        <text>5-[(5-phospho-1-deoxy-D-ribulos-1-ylimino)methylamino]-1-(5-phospho-beta-D-ribosyl)imidazole-4-carboxamide + L-glutamine = D-erythro-1-(imidazol-4-yl)glycerol 3-phosphate + 5-amino-1-(5-phospho-beta-D-ribosyl)imidazole-4-carboxamide + L-glutamate + H(+)</text>
        <dbReference type="Rhea" id="RHEA:24793"/>
        <dbReference type="ChEBI" id="CHEBI:15378"/>
        <dbReference type="ChEBI" id="CHEBI:29985"/>
        <dbReference type="ChEBI" id="CHEBI:58278"/>
        <dbReference type="ChEBI" id="CHEBI:58359"/>
        <dbReference type="ChEBI" id="CHEBI:58475"/>
        <dbReference type="ChEBI" id="CHEBI:58525"/>
        <dbReference type="EC" id="4.3.2.10"/>
    </reaction>
</comment>
<comment type="pathway">
    <text evidence="1">Amino-acid biosynthesis; L-histidine biosynthesis; L-histidine from 5-phospho-alpha-D-ribose 1-diphosphate: step 5/9.</text>
</comment>
<keyword evidence="6 11" id="KW-0368">Histidine biosynthesis</keyword>
<sequence>MLRPRIIPVLLLQENGLVKTIQFGDERYIGDPLNAVRIFNEKEADELAVLDIFASKKGKEPNYRLIERLANECRMPLCYGGGIKNLDQANRILGFGVEKIIVSSLAIENPKMISTMASYLGSQSMVVAIDFKKAMLSRKYEVMIHNGTKKTGKHLEDLVKEVIELGAGEIILNSIDRDGTMTGYEIEIVKKIQSICKIPITVLGGAGSLDHIKNLIQELGIIGVAAGSLFIYKGVHKAVLINYPNGTDKEALFS</sequence>
<dbReference type="PANTHER" id="PTHR21235:SF2">
    <property type="entry name" value="IMIDAZOLE GLYCEROL PHOSPHATE SYNTHASE HISHF"/>
    <property type="match status" value="1"/>
</dbReference>
<dbReference type="InterPro" id="IPR006062">
    <property type="entry name" value="His_biosynth"/>
</dbReference>
<name>A0A0E2BIX4_9LEPT</name>
<dbReference type="EC" id="4.3.2.10" evidence="4"/>
<evidence type="ECO:0000313" key="12">
    <source>
        <dbReference type="EMBL" id="EKO34871.1"/>
    </source>
</evidence>
<dbReference type="EMBL" id="AHON02000027">
    <property type="protein sequence ID" value="EKO34871.1"/>
    <property type="molecule type" value="Genomic_DNA"/>
</dbReference>
<dbReference type="SUPFAM" id="SSF51366">
    <property type="entry name" value="Ribulose-phoshate binding barrel"/>
    <property type="match status" value="1"/>
</dbReference>
<evidence type="ECO:0000256" key="4">
    <source>
        <dbReference type="ARBA" id="ARBA00012809"/>
    </source>
</evidence>
<keyword evidence="7" id="KW-0456">Lyase</keyword>
<dbReference type="NCBIfam" id="NF038364">
    <property type="entry name" value="AglZ_HisF2_fam"/>
    <property type="match status" value="1"/>
</dbReference>
<organism evidence="12 13">
    <name type="scientific">Leptospira santarosai str. MOR084</name>
    <dbReference type="NCBI Taxonomy" id="1049984"/>
    <lineage>
        <taxon>Bacteria</taxon>
        <taxon>Pseudomonadati</taxon>
        <taxon>Spirochaetota</taxon>
        <taxon>Spirochaetia</taxon>
        <taxon>Leptospirales</taxon>
        <taxon>Leptospiraceae</taxon>
        <taxon>Leptospira</taxon>
    </lineage>
</organism>
<comment type="function">
    <text evidence="8">IGPS catalyzes the conversion of PRFAR and glutamine to IGP, AICAR and glutamate. The HisF subunit catalyzes the cyclization activity that produces IGP and AICAR from PRFAR using the ammonia provided by the HisH subunit.</text>
</comment>
<dbReference type="GO" id="GO:0016829">
    <property type="term" value="F:lyase activity"/>
    <property type="evidence" value="ECO:0007669"/>
    <property type="project" value="UniProtKB-KW"/>
</dbReference>
<evidence type="ECO:0000256" key="9">
    <source>
        <dbReference type="ARBA" id="ARBA00030264"/>
    </source>
</evidence>